<evidence type="ECO:0000256" key="10">
    <source>
        <dbReference type="ARBA" id="ARBA00048540"/>
    </source>
</evidence>
<dbReference type="EC" id="2.7.1.180" evidence="2"/>
<keyword evidence="13" id="KW-1185">Reference proteome</keyword>
<evidence type="ECO:0000256" key="3">
    <source>
        <dbReference type="ARBA" id="ARBA00016337"/>
    </source>
</evidence>
<evidence type="ECO:0000313" key="13">
    <source>
        <dbReference type="Proteomes" id="UP000536179"/>
    </source>
</evidence>
<dbReference type="InterPro" id="IPR003374">
    <property type="entry name" value="ApbE-like_sf"/>
</dbReference>
<keyword evidence="8" id="KW-0460">Magnesium</keyword>
<feature type="transmembrane region" description="Helical" evidence="11">
    <location>
        <begin position="416"/>
        <end position="440"/>
    </location>
</feature>
<evidence type="ECO:0000256" key="4">
    <source>
        <dbReference type="ARBA" id="ARBA00022630"/>
    </source>
</evidence>
<dbReference type="AlphaFoldDB" id="A0A7W5E153"/>
<evidence type="ECO:0000256" key="1">
    <source>
        <dbReference type="ARBA" id="ARBA00001946"/>
    </source>
</evidence>
<dbReference type="SUPFAM" id="SSF143631">
    <property type="entry name" value="ApbE-like"/>
    <property type="match status" value="1"/>
</dbReference>
<dbReference type="GO" id="GO:0016740">
    <property type="term" value="F:transferase activity"/>
    <property type="evidence" value="ECO:0007669"/>
    <property type="project" value="UniProtKB-KW"/>
</dbReference>
<name>A0A7W5E153_9BACT</name>
<protein>
    <recommendedName>
        <fullName evidence="3">FAD:protein FMN transferase</fullName>
        <ecNumber evidence="2">2.7.1.180</ecNumber>
    </recommendedName>
    <alternativeName>
        <fullName evidence="9">Flavin transferase</fullName>
    </alternativeName>
</protein>
<evidence type="ECO:0000256" key="8">
    <source>
        <dbReference type="ARBA" id="ARBA00022842"/>
    </source>
</evidence>
<evidence type="ECO:0000256" key="7">
    <source>
        <dbReference type="ARBA" id="ARBA00022827"/>
    </source>
</evidence>
<proteinExistence type="predicted"/>
<accession>A0A7W5E153</accession>
<keyword evidence="12" id="KW-0449">Lipoprotein</keyword>
<dbReference type="GO" id="GO:0046872">
    <property type="term" value="F:metal ion binding"/>
    <property type="evidence" value="ECO:0007669"/>
    <property type="project" value="UniProtKB-KW"/>
</dbReference>
<evidence type="ECO:0000256" key="5">
    <source>
        <dbReference type="ARBA" id="ARBA00022679"/>
    </source>
</evidence>
<dbReference type="EMBL" id="JACHXU010000012">
    <property type="protein sequence ID" value="MBB3207859.1"/>
    <property type="molecule type" value="Genomic_DNA"/>
</dbReference>
<organism evidence="12 13">
    <name type="scientific">Aporhodopirellula rubra</name>
    <dbReference type="NCBI Taxonomy" id="980271"/>
    <lineage>
        <taxon>Bacteria</taxon>
        <taxon>Pseudomonadati</taxon>
        <taxon>Planctomycetota</taxon>
        <taxon>Planctomycetia</taxon>
        <taxon>Pirellulales</taxon>
        <taxon>Pirellulaceae</taxon>
        <taxon>Aporhodopirellula</taxon>
    </lineage>
</organism>
<comment type="caution">
    <text evidence="12">The sequence shown here is derived from an EMBL/GenBank/DDBJ whole genome shotgun (WGS) entry which is preliminary data.</text>
</comment>
<evidence type="ECO:0000313" key="12">
    <source>
        <dbReference type="EMBL" id="MBB3207859.1"/>
    </source>
</evidence>
<feature type="transmembrane region" description="Helical" evidence="11">
    <location>
        <begin position="12"/>
        <end position="35"/>
    </location>
</feature>
<keyword evidence="11" id="KW-0812">Transmembrane</keyword>
<dbReference type="PANTHER" id="PTHR30040:SF2">
    <property type="entry name" value="FAD:PROTEIN FMN TRANSFERASE"/>
    <property type="match status" value="1"/>
</dbReference>
<evidence type="ECO:0000256" key="11">
    <source>
        <dbReference type="SAM" id="Phobius"/>
    </source>
</evidence>
<evidence type="ECO:0000256" key="9">
    <source>
        <dbReference type="ARBA" id="ARBA00031306"/>
    </source>
</evidence>
<comment type="cofactor">
    <cofactor evidence="1">
        <name>Mg(2+)</name>
        <dbReference type="ChEBI" id="CHEBI:18420"/>
    </cofactor>
</comment>
<keyword evidence="11" id="KW-0472">Membrane</keyword>
<keyword evidence="7" id="KW-0274">FAD</keyword>
<comment type="catalytic activity">
    <reaction evidence="10">
        <text>L-threonyl-[protein] + FAD = FMN-L-threonyl-[protein] + AMP + H(+)</text>
        <dbReference type="Rhea" id="RHEA:36847"/>
        <dbReference type="Rhea" id="RHEA-COMP:11060"/>
        <dbReference type="Rhea" id="RHEA-COMP:11061"/>
        <dbReference type="ChEBI" id="CHEBI:15378"/>
        <dbReference type="ChEBI" id="CHEBI:30013"/>
        <dbReference type="ChEBI" id="CHEBI:57692"/>
        <dbReference type="ChEBI" id="CHEBI:74257"/>
        <dbReference type="ChEBI" id="CHEBI:456215"/>
        <dbReference type="EC" id="2.7.1.180"/>
    </reaction>
</comment>
<keyword evidence="5" id="KW-0808">Transferase</keyword>
<dbReference type="Pfam" id="PF02424">
    <property type="entry name" value="ApbE"/>
    <property type="match status" value="1"/>
</dbReference>
<dbReference type="Gene3D" id="3.10.520.10">
    <property type="entry name" value="ApbE-like domains"/>
    <property type="match status" value="1"/>
</dbReference>
<dbReference type="InterPro" id="IPR024932">
    <property type="entry name" value="ApbE"/>
</dbReference>
<sequence length="489" mass="51982">MSQRNRMTRRGYSPVAFFLMLTITVVVVLGGGWLFGNVVQAQDSSAESTAAESTAAESTARETPQMIAFRGATMGTTYSVKVSDPPDGDDWAEEASLAVDAELRRVNDQMSTYLTSSELSRFNESTSTDWFDVSAETAEVVAFALKVGEASGGRFDVTVGPLVDRWSFGPYERNQDVPSDTELEQIGERIGQEHLQARIDPPALKKAIGELRVDLSAIAKGHGVDRVVELLLARGAKNVFVEIGGEVRVSGAKITPSGTVPWLVGIQRPDAENNKIAVAHPMKNSAMATSGDYRNYFEVDGERYSHTIDPVTRRPVRHDLASVTVIASTCMAADAWATALNVLGPERAIELANENDLDTLLMTRGGVAGVTQSDETNGNEGNQMNVIGTGTLAAVAEQMMMAQAATAEGGGFGERMMPILVLTAIGFGAVLIAMAVGVIFGRKSISGSCGGLNARTDPDGVSRCSMCSTPSEGCKELREKIENGQSAGS</sequence>
<dbReference type="Proteomes" id="UP000536179">
    <property type="component" value="Unassembled WGS sequence"/>
</dbReference>
<evidence type="ECO:0000256" key="6">
    <source>
        <dbReference type="ARBA" id="ARBA00022723"/>
    </source>
</evidence>
<dbReference type="RefSeq" id="WP_184306133.1">
    <property type="nucleotide sequence ID" value="NZ_JACHXU010000012.1"/>
</dbReference>
<keyword evidence="4" id="KW-0285">Flavoprotein</keyword>
<keyword evidence="6" id="KW-0479">Metal-binding</keyword>
<reference evidence="12 13" key="1">
    <citation type="submission" date="2020-08" db="EMBL/GenBank/DDBJ databases">
        <title>Genomic Encyclopedia of Type Strains, Phase III (KMG-III): the genomes of soil and plant-associated and newly described type strains.</title>
        <authorList>
            <person name="Whitman W."/>
        </authorList>
    </citation>
    <scope>NUCLEOTIDE SEQUENCE [LARGE SCALE GENOMIC DNA]</scope>
    <source>
        <strain evidence="12 13">CECT 8075</strain>
    </source>
</reference>
<gene>
    <name evidence="12" type="ORF">FHS27_003686</name>
</gene>
<evidence type="ECO:0000256" key="2">
    <source>
        <dbReference type="ARBA" id="ARBA00011955"/>
    </source>
</evidence>
<keyword evidence="11" id="KW-1133">Transmembrane helix</keyword>
<dbReference type="PANTHER" id="PTHR30040">
    <property type="entry name" value="THIAMINE BIOSYNTHESIS LIPOPROTEIN APBE"/>
    <property type="match status" value="1"/>
</dbReference>